<sequence>MDTTLTDPLVGQVLDGRYRVESRIARGGMASVYLALDVRLDRTVALKVMHRSLAEDPQFVRRFIGEAKSVASLSHPNIVQVFDQGADGAHVYLSMEYVPGRTLRDVLRQRGRLPAREALEIVIPALAALGAAHQAGLVHRDVKPENVLLTDDGRVKVVDFGLARAVEASNQTKTGMMIGTIGYMSPEQVTTGTADARSDVYATGIMLFELLTGQQPYGGETPMSIAYRHVHETVPPPSSLVPDIPPSIDALVTAATDKDPARRPADATAMLVAAVEAHRTMPRPGQTGAHATLPPDGRAGADRPATGAHPVPGLPEPTGRTMIQPLPDLATEGSRRRGRRRSGAVWFISVLALVMVAGIAFSGWWFSQGRYTTVPDLTNKNIKVARQEALKAGFAVKIGQGRSDDKVAKDVVLDTQPGAGAEALKGSELTLIPSLGPETIPVPKVEGLSKDDAAAKIAEVGLTVGRVSKTASDTVPRDQVIRTSPMVGKRVRKGGSVDIVVSAGLIMPDVSQMMRDQAEKFLRDKGFNVQIDETADDTPPGTVIAQDPSGGSEVVAGAVVHLTVSKGPDQGWHWPWETDPSQAQPDFVNVPDVRFKDLRDAVHELQAAGFKVKTRRLVGTRRVIEENPTGQQPRGTTITVWH</sequence>
<keyword evidence="5 13" id="KW-0418">Kinase</keyword>
<dbReference type="Gene3D" id="1.10.510.10">
    <property type="entry name" value="Transferase(Phosphotransferase) domain 1"/>
    <property type="match status" value="1"/>
</dbReference>
<keyword evidence="10" id="KW-1133">Transmembrane helix</keyword>
<keyword evidence="14" id="KW-1185">Reference proteome</keyword>
<keyword evidence="4" id="KW-0547">Nucleotide-binding</keyword>
<evidence type="ECO:0000256" key="6">
    <source>
        <dbReference type="ARBA" id="ARBA00022840"/>
    </source>
</evidence>
<dbReference type="GO" id="GO:0045717">
    <property type="term" value="P:negative regulation of fatty acid biosynthetic process"/>
    <property type="evidence" value="ECO:0007669"/>
    <property type="project" value="UniProtKB-ARBA"/>
</dbReference>
<dbReference type="Gene3D" id="3.30.200.20">
    <property type="entry name" value="Phosphorylase Kinase, domain 1"/>
    <property type="match status" value="1"/>
</dbReference>
<feature type="domain" description="Protein kinase" evidence="11">
    <location>
        <begin position="18"/>
        <end position="281"/>
    </location>
</feature>
<dbReference type="PANTHER" id="PTHR43289">
    <property type="entry name" value="MITOGEN-ACTIVATED PROTEIN KINASE KINASE KINASE 20-RELATED"/>
    <property type="match status" value="1"/>
</dbReference>
<dbReference type="Pfam" id="PF03793">
    <property type="entry name" value="PASTA"/>
    <property type="match status" value="4"/>
</dbReference>
<keyword evidence="6" id="KW-0067">ATP-binding</keyword>
<dbReference type="PROSITE" id="PS51178">
    <property type="entry name" value="PASTA"/>
    <property type="match status" value="4"/>
</dbReference>
<evidence type="ECO:0000313" key="13">
    <source>
        <dbReference type="EMBL" id="MBP2702426.1"/>
    </source>
</evidence>
<dbReference type="AlphaFoldDB" id="A0A940WJQ3"/>
<feature type="domain" description="PASTA" evidence="12">
    <location>
        <begin position="368"/>
        <end position="435"/>
    </location>
</feature>
<dbReference type="GO" id="GO:0005524">
    <property type="term" value="F:ATP binding"/>
    <property type="evidence" value="ECO:0007669"/>
    <property type="project" value="UniProtKB-KW"/>
</dbReference>
<organism evidence="13 14">
    <name type="scientific">Microbispora oryzae</name>
    <dbReference type="NCBI Taxonomy" id="2806554"/>
    <lineage>
        <taxon>Bacteria</taxon>
        <taxon>Bacillati</taxon>
        <taxon>Actinomycetota</taxon>
        <taxon>Actinomycetes</taxon>
        <taxon>Streptosporangiales</taxon>
        <taxon>Streptosporangiaceae</taxon>
        <taxon>Microbispora</taxon>
    </lineage>
</organism>
<dbReference type="CDD" id="cd14014">
    <property type="entry name" value="STKc_PknB_like"/>
    <property type="match status" value="1"/>
</dbReference>
<feature type="domain" description="PASTA" evidence="12">
    <location>
        <begin position="436"/>
        <end position="500"/>
    </location>
</feature>
<evidence type="ECO:0000256" key="4">
    <source>
        <dbReference type="ARBA" id="ARBA00022741"/>
    </source>
</evidence>
<keyword evidence="2" id="KW-0723">Serine/threonine-protein kinase</keyword>
<dbReference type="Proteomes" id="UP000674234">
    <property type="component" value="Unassembled WGS sequence"/>
</dbReference>
<dbReference type="CDD" id="cd06577">
    <property type="entry name" value="PASTA_pknB"/>
    <property type="match status" value="4"/>
</dbReference>
<dbReference type="FunFam" id="1.10.510.10:FF:000021">
    <property type="entry name" value="Serine/threonine protein kinase"/>
    <property type="match status" value="1"/>
</dbReference>
<dbReference type="Gene3D" id="3.30.10.20">
    <property type="match status" value="4"/>
</dbReference>
<comment type="catalytic activity">
    <reaction evidence="7">
        <text>L-threonyl-[protein] + ATP = O-phospho-L-threonyl-[protein] + ADP + H(+)</text>
        <dbReference type="Rhea" id="RHEA:46608"/>
        <dbReference type="Rhea" id="RHEA-COMP:11060"/>
        <dbReference type="Rhea" id="RHEA-COMP:11605"/>
        <dbReference type="ChEBI" id="CHEBI:15378"/>
        <dbReference type="ChEBI" id="CHEBI:30013"/>
        <dbReference type="ChEBI" id="CHEBI:30616"/>
        <dbReference type="ChEBI" id="CHEBI:61977"/>
        <dbReference type="ChEBI" id="CHEBI:456216"/>
        <dbReference type="EC" id="2.7.11.1"/>
    </reaction>
</comment>
<dbReference type="InterPro" id="IPR011009">
    <property type="entry name" value="Kinase-like_dom_sf"/>
</dbReference>
<keyword evidence="3" id="KW-0808">Transferase</keyword>
<reference evidence="13" key="1">
    <citation type="submission" date="2021-02" db="EMBL/GenBank/DDBJ databases">
        <title>Draft genome sequence of Microbispora sp. RL4-1S isolated from rice leaves in Thailand.</title>
        <authorList>
            <person name="Muangham S."/>
            <person name="Duangmal K."/>
        </authorList>
    </citation>
    <scope>NUCLEOTIDE SEQUENCE</scope>
    <source>
        <strain evidence="13">RL4-1S</strain>
    </source>
</reference>
<evidence type="ECO:0000256" key="8">
    <source>
        <dbReference type="ARBA" id="ARBA00048679"/>
    </source>
</evidence>
<evidence type="ECO:0000259" key="12">
    <source>
        <dbReference type="PROSITE" id="PS51178"/>
    </source>
</evidence>
<feature type="transmembrane region" description="Helical" evidence="10">
    <location>
        <begin position="344"/>
        <end position="366"/>
    </location>
</feature>
<comment type="catalytic activity">
    <reaction evidence="8">
        <text>L-seryl-[protein] + ATP = O-phospho-L-seryl-[protein] + ADP + H(+)</text>
        <dbReference type="Rhea" id="RHEA:17989"/>
        <dbReference type="Rhea" id="RHEA-COMP:9863"/>
        <dbReference type="Rhea" id="RHEA-COMP:11604"/>
        <dbReference type="ChEBI" id="CHEBI:15378"/>
        <dbReference type="ChEBI" id="CHEBI:29999"/>
        <dbReference type="ChEBI" id="CHEBI:30616"/>
        <dbReference type="ChEBI" id="CHEBI:83421"/>
        <dbReference type="ChEBI" id="CHEBI:456216"/>
        <dbReference type="EC" id="2.7.11.1"/>
    </reaction>
</comment>
<evidence type="ECO:0000259" key="11">
    <source>
        <dbReference type="PROSITE" id="PS50011"/>
    </source>
</evidence>
<dbReference type="GO" id="GO:0004674">
    <property type="term" value="F:protein serine/threonine kinase activity"/>
    <property type="evidence" value="ECO:0007669"/>
    <property type="project" value="UniProtKB-KW"/>
</dbReference>
<dbReference type="EC" id="2.7.11.1" evidence="1"/>
<evidence type="ECO:0000256" key="3">
    <source>
        <dbReference type="ARBA" id="ARBA00022679"/>
    </source>
</evidence>
<dbReference type="SMART" id="SM00740">
    <property type="entry name" value="PASTA"/>
    <property type="match status" value="4"/>
</dbReference>
<feature type="region of interest" description="Disordered" evidence="9">
    <location>
        <begin position="281"/>
        <end position="335"/>
    </location>
</feature>
<accession>A0A940WJQ3</accession>
<evidence type="ECO:0000256" key="10">
    <source>
        <dbReference type="SAM" id="Phobius"/>
    </source>
</evidence>
<dbReference type="InterPro" id="IPR008271">
    <property type="entry name" value="Ser/Thr_kinase_AS"/>
</dbReference>
<evidence type="ECO:0000313" key="14">
    <source>
        <dbReference type="Proteomes" id="UP000674234"/>
    </source>
</evidence>
<dbReference type="InterPro" id="IPR005543">
    <property type="entry name" value="PASTA_dom"/>
</dbReference>
<keyword evidence="10" id="KW-0472">Membrane</keyword>
<comment type="caution">
    <text evidence="13">The sequence shown here is derived from an EMBL/GenBank/DDBJ whole genome shotgun (WGS) entry which is preliminary data.</text>
</comment>
<dbReference type="SUPFAM" id="SSF56112">
    <property type="entry name" value="Protein kinase-like (PK-like)"/>
    <property type="match status" value="1"/>
</dbReference>
<dbReference type="InterPro" id="IPR000719">
    <property type="entry name" value="Prot_kinase_dom"/>
</dbReference>
<dbReference type="RefSeq" id="WP_210153722.1">
    <property type="nucleotide sequence ID" value="NZ_JAFCNB010000001.1"/>
</dbReference>
<evidence type="ECO:0000256" key="7">
    <source>
        <dbReference type="ARBA" id="ARBA00047899"/>
    </source>
</evidence>
<keyword evidence="10" id="KW-0812">Transmembrane</keyword>
<evidence type="ECO:0000256" key="2">
    <source>
        <dbReference type="ARBA" id="ARBA00022527"/>
    </source>
</evidence>
<dbReference type="PROSITE" id="PS50011">
    <property type="entry name" value="PROTEIN_KINASE_DOM"/>
    <property type="match status" value="1"/>
</dbReference>
<evidence type="ECO:0000256" key="9">
    <source>
        <dbReference type="SAM" id="MobiDB-lite"/>
    </source>
</evidence>
<evidence type="ECO:0000256" key="5">
    <source>
        <dbReference type="ARBA" id="ARBA00022777"/>
    </source>
</evidence>
<dbReference type="SMART" id="SM00220">
    <property type="entry name" value="S_TKc"/>
    <property type="match status" value="1"/>
</dbReference>
<feature type="domain" description="PASTA" evidence="12">
    <location>
        <begin position="501"/>
        <end position="566"/>
    </location>
</feature>
<dbReference type="FunFam" id="3.30.200.20:FF:000035">
    <property type="entry name" value="Serine/threonine protein kinase Stk1"/>
    <property type="match status" value="1"/>
</dbReference>
<protein>
    <recommendedName>
        <fullName evidence="1">non-specific serine/threonine protein kinase</fullName>
        <ecNumber evidence="1">2.7.11.1</ecNumber>
    </recommendedName>
</protein>
<dbReference type="EMBL" id="JAFCNB010000001">
    <property type="protein sequence ID" value="MBP2702426.1"/>
    <property type="molecule type" value="Genomic_DNA"/>
</dbReference>
<evidence type="ECO:0000256" key="1">
    <source>
        <dbReference type="ARBA" id="ARBA00012513"/>
    </source>
</evidence>
<name>A0A940WJQ3_9ACTN</name>
<dbReference type="PANTHER" id="PTHR43289:SF34">
    <property type="entry name" value="SERINE_THREONINE-PROTEIN KINASE YBDM-RELATED"/>
    <property type="match status" value="1"/>
</dbReference>
<dbReference type="NCBIfam" id="NF033483">
    <property type="entry name" value="PknB_PASTA_kin"/>
    <property type="match status" value="1"/>
</dbReference>
<dbReference type="Pfam" id="PF00069">
    <property type="entry name" value="Pkinase"/>
    <property type="match status" value="1"/>
</dbReference>
<proteinExistence type="predicted"/>
<feature type="domain" description="PASTA" evidence="12">
    <location>
        <begin position="584"/>
        <end position="642"/>
    </location>
</feature>
<gene>
    <name evidence="13" type="primary">pknB</name>
    <name evidence="13" type="ORF">JOL79_01265</name>
</gene>
<dbReference type="PROSITE" id="PS00108">
    <property type="entry name" value="PROTEIN_KINASE_ST"/>
    <property type="match status" value="1"/>
</dbReference>